<evidence type="ECO:0000313" key="3">
    <source>
        <dbReference type="Proteomes" id="UP000184052"/>
    </source>
</evidence>
<proteinExistence type="predicted"/>
<dbReference type="InterPro" id="IPR007393">
    <property type="entry name" value="YlxR_dom"/>
</dbReference>
<feature type="domain" description="YlxR" evidence="1">
    <location>
        <begin position="9"/>
        <end position="81"/>
    </location>
</feature>
<evidence type="ECO:0000313" key="2">
    <source>
        <dbReference type="EMBL" id="SHI71373.1"/>
    </source>
</evidence>
<dbReference type="PANTHER" id="PTHR34215:SF1">
    <property type="entry name" value="YLXR DOMAIN-CONTAINING PROTEIN"/>
    <property type="match status" value="1"/>
</dbReference>
<gene>
    <name evidence="2" type="ORF">SAMN02745751_00875</name>
</gene>
<dbReference type="EMBL" id="FQZL01000006">
    <property type="protein sequence ID" value="SHI71373.1"/>
    <property type="molecule type" value="Genomic_DNA"/>
</dbReference>
<dbReference type="Proteomes" id="UP000184052">
    <property type="component" value="Unassembled WGS sequence"/>
</dbReference>
<dbReference type="Pfam" id="PF04296">
    <property type="entry name" value="YlxR"/>
    <property type="match status" value="1"/>
</dbReference>
<dbReference type="SUPFAM" id="SSF64376">
    <property type="entry name" value="YlxR-like"/>
    <property type="match status" value="1"/>
</dbReference>
<organism evidence="2 3">
    <name type="scientific">Dethiosulfatibacter aminovorans DSM 17477</name>
    <dbReference type="NCBI Taxonomy" id="1121476"/>
    <lineage>
        <taxon>Bacteria</taxon>
        <taxon>Bacillati</taxon>
        <taxon>Bacillota</taxon>
        <taxon>Tissierellia</taxon>
        <taxon>Dethiosulfatibacter</taxon>
    </lineage>
</organism>
<dbReference type="OrthoDB" id="9813251at2"/>
<dbReference type="PANTHER" id="PTHR34215">
    <property type="entry name" value="BLL0784 PROTEIN"/>
    <property type="match status" value="1"/>
</dbReference>
<dbReference type="AlphaFoldDB" id="A0A1M6DDV3"/>
<protein>
    <recommendedName>
        <fullName evidence="1">YlxR domain-containing protein</fullName>
    </recommendedName>
</protein>
<evidence type="ECO:0000259" key="1">
    <source>
        <dbReference type="Pfam" id="PF04296"/>
    </source>
</evidence>
<reference evidence="2 3" key="1">
    <citation type="submission" date="2016-11" db="EMBL/GenBank/DDBJ databases">
        <authorList>
            <person name="Jaros S."/>
            <person name="Januszkiewicz K."/>
            <person name="Wedrychowicz H."/>
        </authorList>
    </citation>
    <scope>NUCLEOTIDE SEQUENCE [LARGE SCALE GENOMIC DNA]</scope>
    <source>
        <strain evidence="2 3">DSM 17477</strain>
    </source>
</reference>
<dbReference type="NCBIfam" id="NF047356">
    <property type="entry name" value="RNA_bind_RnpM"/>
    <property type="match status" value="1"/>
</dbReference>
<sequence>MKNKKVPMRKCLGCNEVFPKKELIRVVKNKDGDIAIDLKGKMNGRGAYICKNKECYEKAYKTKRLNKAFQCEISEELYEEMLKVLEDDE</sequence>
<dbReference type="InterPro" id="IPR037465">
    <property type="entry name" value="YlxR"/>
</dbReference>
<dbReference type="STRING" id="1121476.SAMN02745751_00875"/>
<name>A0A1M6DDV3_9FIRM</name>
<dbReference type="InterPro" id="IPR035931">
    <property type="entry name" value="YlxR-like_sf"/>
</dbReference>
<dbReference type="Gene3D" id="3.30.1230.10">
    <property type="entry name" value="YlxR-like"/>
    <property type="match status" value="1"/>
</dbReference>
<dbReference type="RefSeq" id="WP_073047725.1">
    <property type="nucleotide sequence ID" value="NZ_FQZL01000006.1"/>
</dbReference>
<keyword evidence="3" id="KW-1185">Reference proteome</keyword>
<dbReference type="CDD" id="cd00279">
    <property type="entry name" value="YlxR"/>
    <property type="match status" value="1"/>
</dbReference>
<accession>A0A1M6DDV3</accession>